<evidence type="ECO:0000256" key="9">
    <source>
        <dbReference type="RuleBase" id="RU000461"/>
    </source>
</evidence>
<dbReference type="Ensembl" id="ENSOABT00000038518.2">
    <property type="protein sequence ID" value="ENSOABP00000037491.1"/>
    <property type="gene ID" value="ENSOABG00000017127.2"/>
</dbReference>
<dbReference type="CDD" id="cd20645">
    <property type="entry name" value="CYP24A1"/>
    <property type="match status" value="1"/>
</dbReference>
<evidence type="ECO:0000256" key="7">
    <source>
        <dbReference type="ARBA" id="ARBA00023033"/>
    </source>
</evidence>
<reference evidence="10" key="2">
    <citation type="submission" date="2025-09" db="UniProtKB">
        <authorList>
            <consortium name="Ensembl"/>
        </authorList>
    </citation>
    <scope>IDENTIFICATION</scope>
</reference>
<dbReference type="PANTHER" id="PTHR24279:SF125">
    <property type="entry name" value="CYTOCHROME P450 FAMILY 24 SUBFAMILY A MEMBER 1"/>
    <property type="match status" value="1"/>
</dbReference>
<dbReference type="InterPro" id="IPR002401">
    <property type="entry name" value="Cyt_P450_E_grp-I"/>
</dbReference>
<protein>
    <submittedName>
        <fullName evidence="10">Uncharacterized protein</fullName>
    </submittedName>
</protein>
<dbReference type="Proteomes" id="UP000472276">
    <property type="component" value="Unassembled WGS sequence"/>
</dbReference>
<evidence type="ECO:0000256" key="6">
    <source>
        <dbReference type="ARBA" id="ARBA00023004"/>
    </source>
</evidence>
<evidence type="ECO:0000256" key="2">
    <source>
        <dbReference type="ARBA" id="ARBA00010617"/>
    </source>
</evidence>
<dbReference type="GO" id="GO:0005506">
    <property type="term" value="F:iron ion binding"/>
    <property type="evidence" value="ECO:0007669"/>
    <property type="project" value="InterPro"/>
</dbReference>
<gene>
    <name evidence="10" type="primary">CYP24A1</name>
</gene>
<dbReference type="InterPro" id="IPR001128">
    <property type="entry name" value="Cyt_P450"/>
</dbReference>
<evidence type="ECO:0000256" key="1">
    <source>
        <dbReference type="ARBA" id="ARBA00001971"/>
    </source>
</evidence>
<dbReference type="GO" id="GO:0005743">
    <property type="term" value="C:mitochondrial inner membrane"/>
    <property type="evidence" value="ECO:0007669"/>
    <property type="project" value="TreeGrafter"/>
</dbReference>
<evidence type="ECO:0000256" key="4">
    <source>
        <dbReference type="ARBA" id="ARBA00022723"/>
    </source>
</evidence>
<dbReference type="OMA" id="VLMINTH"/>
<dbReference type="PRINTS" id="PR00385">
    <property type="entry name" value="P450"/>
</dbReference>
<comment type="cofactor">
    <cofactor evidence="1 8">
        <name>heme</name>
        <dbReference type="ChEBI" id="CHEBI:30413"/>
    </cofactor>
</comment>
<dbReference type="FunFam" id="1.10.630.10:FF:000006">
    <property type="entry name" value="Cytochrome P450 302a1, mitochondrial"/>
    <property type="match status" value="1"/>
</dbReference>
<accession>A0A668UGI2</accession>
<keyword evidence="11" id="KW-1185">Reference proteome</keyword>
<keyword evidence="7 9" id="KW-0503">Monooxygenase</keyword>
<sequence>MRAQIQKVPQIVELLKKKSVGLQHFKPTSSVCVLEGKDAAEAAPCPHAAFRAHSLDEIPGPTNWPLVGSLFELLRKGGLTRQHEALVDYHKKFGKIFRMKLGSFESVHIGAPCLLEALYRKEGNYPQRLEIKPWKAYRDLRDEAYGLLILEGKDWQRVRSAFQQKLMKPTEVVKLDGKINEVLVDFVGRIGNISNNGKIEDLYFELNKWSFETICLVLYGKRFGLLQEKVNEEAMNFITAVKTMMSTFGMMMVTPVELHKSLNTKTWQHHTAAWDRIFSTAKVYIDKKLKRNATRAPDDLIGDILHQSSLSKKELYAAITELQIGGVETTANSMLWVIFNLSRNPSAQRKLLQEIREIVPPDQDPSGEHIKNMPYLKACLKESMRLSPSVPFTSRTLDKDTVLGDYAIPKGTVLMINSHALGSNEEYFDDGKQFKPERWLRENNTINPFAHVPFGIGKRMCIGRRLAELQLQLAMCWLVRDYEIVATDNEPLDVIHSGLLVPNRELPVAFIRR</sequence>
<dbReference type="SUPFAM" id="SSF48264">
    <property type="entry name" value="Cytochrome P450"/>
    <property type="match status" value="1"/>
</dbReference>
<dbReference type="GO" id="GO:0034650">
    <property type="term" value="P:cortisol metabolic process"/>
    <property type="evidence" value="ECO:0007669"/>
    <property type="project" value="TreeGrafter"/>
</dbReference>
<evidence type="ECO:0000313" key="11">
    <source>
        <dbReference type="Proteomes" id="UP000472276"/>
    </source>
</evidence>
<organism evidence="10 11">
    <name type="scientific">Oreochromis aureus</name>
    <name type="common">Israeli tilapia</name>
    <name type="synonym">Chromis aureus</name>
    <dbReference type="NCBI Taxonomy" id="47969"/>
    <lineage>
        <taxon>Eukaryota</taxon>
        <taxon>Metazoa</taxon>
        <taxon>Chordata</taxon>
        <taxon>Craniata</taxon>
        <taxon>Vertebrata</taxon>
        <taxon>Euteleostomi</taxon>
        <taxon>Actinopterygii</taxon>
        <taxon>Neopterygii</taxon>
        <taxon>Teleostei</taxon>
        <taxon>Neoteleostei</taxon>
        <taxon>Acanthomorphata</taxon>
        <taxon>Ovalentaria</taxon>
        <taxon>Cichlomorphae</taxon>
        <taxon>Cichliformes</taxon>
        <taxon>Cichlidae</taxon>
        <taxon>African cichlids</taxon>
        <taxon>Pseudocrenilabrinae</taxon>
        <taxon>Oreochromini</taxon>
        <taxon>Oreochromis</taxon>
    </lineage>
</organism>
<dbReference type="GO" id="GO:0004497">
    <property type="term" value="F:monooxygenase activity"/>
    <property type="evidence" value="ECO:0007669"/>
    <property type="project" value="UniProtKB-KW"/>
</dbReference>
<dbReference type="InterPro" id="IPR050479">
    <property type="entry name" value="CYP11_CYP27_families"/>
</dbReference>
<dbReference type="GO" id="GO:0020037">
    <property type="term" value="F:heme binding"/>
    <property type="evidence" value="ECO:0007669"/>
    <property type="project" value="InterPro"/>
</dbReference>
<keyword evidence="3 8" id="KW-0349">Heme</keyword>
<reference evidence="10" key="1">
    <citation type="submission" date="2025-08" db="UniProtKB">
        <authorList>
            <consortium name="Ensembl"/>
        </authorList>
    </citation>
    <scope>IDENTIFICATION</scope>
</reference>
<evidence type="ECO:0000256" key="5">
    <source>
        <dbReference type="ARBA" id="ARBA00023002"/>
    </source>
</evidence>
<dbReference type="GO" id="GO:0006704">
    <property type="term" value="P:glucocorticoid biosynthetic process"/>
    <property type="evidence" value="ECO:0007669"/>
    <property type="project" value="TreeGrafter"/>
</dbReference>
<dbReference type="Pfam" id="PF00067">
    <property type="entry name" value="p450"/>
    <property type="match status" value="1"/>
</dbReference>
<dbReference type="PROSITE" id="PS00086">
    <property type="entry name" value="CYTOCHROME_P450"/>
    <property type="match status" value="1"/>
</dbReference>
<keyword evidence="5 9" id="KW-0560">Oxidoreductase</keyword>
<keyword evidence="6 8" id="KW-0408">Iron</keyword>
<evidence type="ECO:0000256" key="8">
    <source>
        <dbReference type="PIRSR" id="PIRSR602401-1"/>
    </source>
</evidence>
<dbReference type="GO" id="GO:0042359">
    <property type="term" value="P:vitamin D metabolic process"/>
    <property type="evidence" value="ECO:0007669"/>
    <property type="project" value="UniProtKB-ARBA"/>
</dbReference>
<name>A0A668UGI2_OREAU</name>
<dbReference type="InterPro" id="IPR017972">
    <property type="entry name" value="Cyt_P450_CS"/>
</dbReference>
<dbReference type="PRINTS" id="PR00463">
    <property type="entry name" value="EP450I"/>
</dbReference>
<dbReference type="Gene3D" id="1.10.630.10">
    <property type="entry name" value="Cytochrome P450"/>
    <property type="match status" value="1"/>
</dbReference>
<feature type="binding site" description="axial binding residue" evidence="8">
    <location>
        <position position="461"/>
    </location>
    <ligand>
        <name>heme</name>
        <dbReference type="ChEBI" id="CHEBI:30413"/>
    </ligand>
    <ligandPart>
        <name>Fe</name>
        <dbReference type="ChEBI" id="CHEBI:18248"/>
    </ligandPart>
</feature>
<dbReference type="GO" id="GO:0006700">
    <property type="term" value="P:C21-steroid hormone biosynthetic process"/>
    <property type="evidence" value="ECO:0007669"/>
    <property type="project" value="TreeGrafter"/>
</dbReference>
<proteinExistence type="inferred from homology"/>
<dbReference type="PANTHER" id="PTHR24279">
    <property type="entry name" value="CYTOCHROME P450"/>
    <property type="match status" value="1"/>
</dbReference>
<keyword evidence="4 8" id="KW-0479">Metal-binding</keyword>
<dbReference type="GO" id="GO:0016705">
    <property type="term" value="F:oxidoreductase activity, acting on paired donors, with incorporation or reduction of molecular oxygen"/>
    <property type="evidence" value="ECO:0007669"/>
    <property type="project" value="InterPro"/>
</dbReference>
<comment type="similarity">
    <text evidence="2 9">Belongs to the cytochrome P450 family.</text>
</comment>
<evidence type="ECO:0000313" key="10">
    <source>
        <dbReference type="Ensembl" id="ENSOABP00000037491.1"/>
    </source>
</evidence>
<evidence type="ECO:0000256" key="3">
    <source>
        <dbReference type="ARBA" id="ARBA00022617"/>
    </source>
</evidence>
<dbReference type="AlphaFoldDB" id="A0A668UGI2"/>
<dbReference type="InterPro" id="IPR036396">
    <property type="entry name" value="Cyt_P450_sf"/>
</dbReference>
<dbReference type="GO" id="GO:0071375">
    <property type="term" value="P:cellular response to peptide hormone stimulus"/>
    <property type="evidence" value="ECO:0007669"/>
    <property type="project" value="TreeGrafter"/>
</dbReference>
<dbReference type="GO" id="GO:0008203">
    <property type="term" value="P:cholesterol metabolic process"/>
    <property type="evidence" value="ECO:0007669"/>
    <property type="project" value="TreeGrafter"/>
</dbReference>